<gene>
    <name evidence="1" type="ORF">ATK36_2448</name>
</gene>
<name>A0A2A9F9E1_9PSEU</name>
<keyword evidence="2" id="KW-1185">Reference proteome</keyword>
<sequence>MANTRTIEVSDETLARVRLLQSAWQTSADAVIDRLLNAFMQVDAAVPEPAEPDRLEVHATYEGKLVKGSFDVRTRYLTITEGPLTGQSFKSPSGAAMALVQHLNPEVRSNRNGWTFWTITDTGHPLQTVRSDGPRRFT</sequence>
<proteinExistence type="predicted"/>
<accession>A0A2A9F9E1</accession>
<evidence type="ECO:0000313" key="1">
    <source>
        <dbReference type="EMBL" id="PFG47406.1"/>
    </source>
</evidence>
<dbReference type="RefSeq" id="WP_141544423.1">
    <property type="nucleotide sequence ID" value="NZ_JBIAKZ010000011.1"/>
</dbReference>
<dbReference type="Proteomes" id="UP000243542">
    <property type="component" value="Unassembled WGS sequence"/>
</dbReference>
<comment type="caution">
    <text evidence="1">The sequence shown here is derived from an EMBL/GenBank/DDBJ whole genome shotgun (WGS) entry which is preliminary data.</text>
</comment>
<dbReference type="AlphaFoldDB" id="A0A2A9F9E1"/>
<evidence type="ECO:0000313" key="2">
    <source>
        <dbReference type="Proteomes" id="UP000243542"/>
    </source>
</evidence>
<reference evidence="1 2" key="1">
    <citation type="submission" date="2017-10" db="EMBL/GenBank/DDBJ databases">
        <title>Sequencing the genomes of 1000 actinobacteria strains.</title>
        <authorList>
            <person name="Klenk H.-P."/>
        </authorList>
    </citation>
    <scope>NUCLEOTIDE SEQUENCE [LARGE SCALE GENOMIC DNA]</scope>
    <source>
        <strain evidence="1 2">DSM 46092</strain>
    </source>
</reference>
<protein>
    <submittedName>
        <fullName evidence="1">Uncharacterized protein</fullName>
    </submittedName>
</protein>
<dbReference type="EMBL" id="PDJK01000002">
    <property type="protein sequence ID" value="PFG47406.1"/>
    <property type="molecule type" value="Genomic_DNA"/>
</dbReference>
<organism evidence="1 2">
    <name type="scientific">Amycolatopsis sulphurea</name>
    <dbReference type="NCBI Taxonomy" id="76022"/>
    <lineage>
        <taxon>Bacteria</taxon>
        <taxon>Bacillati</taxon>
        <taxon>Actinomycetota</taxon>
        <taxon>Actinomycetes</taxon>
        <taxon>Pseudonocardiales</taxon>
        <taxon>Pseudonocardiaceae</taxon>
        <taxon>Amycolatopsis</taxon>
    </lineage>
</organism>